<dbReference type="Gene3D" id="3.40.50.720">
    <property type="entry name" value="NAD(P)-binding Rossmann-like Domain"/>
    <property type="match status" value="1"/>
</dbReference>
<evidence type="ECO:0000256" key="9">
    <source>
        <dbReference type="SAM" id="MobiDB-lite"/>
    </source>
</evidence>
<evidence type="ECO:0000256" key="5">
    <source>
        <dbReference type="ARBA" id="ARBA00022741"/>
    </source>
</evidence>
<keyword evidence="5 7" id="KW-0547">Nucleotide-binding</keyword>
<dbReference type="HAMAP" id="MF_00639">
    <property type="entry name" value="MurD"/>
    <property type="match status" value="1"/>
</dbReference>
<feature type="domain" description="Mur ligase C-terminal" evidence="10">
    <location>
        <begin position="377"/>
        <end position="489"/>
    </location>
</feature>
<dbReference type="PANTHER" id="PTHR43692">
    <property type="entry name" value="UDP-N-ACETYLMURAMOYLALANINE--D-GLUTAMATE LIGASE"/>
    <property type="match status" value="1"/>
</dbReference>
<evidence type="ECO:0000256" key="4">
    <source>
        <dbReference type="ARBA" id="ARBA00022598"/>
    </source>
</evidence>
<dbReference type="SUPFAM" id="SSF53244">
    <property type="entry name" value="MurD-like peptide ligases, peptide-binding domain"/>
    <property type="match status" value="1"/>
</dbReference>
<evidence type="ECO:0000256" key="6">
    <source>
        <dbReference type="ARBA" id="ARBA00022840"/>
    </source>
</evidence>
<keyword evidence="7 8" id="KW-0132">Cell division</keyword>
<name>A0ABT5DX08_9BACT</name>
<dbReference type="PANTHER" id="PTHR43692:SF1">
    <property type="entry name" value="UDP-N-ACETYLMURAMOYLALANINE--D-GLUTAMATE LIGASE"/>
    <property type="match status" value="1"/>
</dbReference>
<proteinExistence type="inferred from homology"/>
<dbReference type="Pfam" id="PF08245">
    <property type="entry name" value="Mur_ligase_M"/>
    <property type="match status" value="1"/>
</dbReference>
<evidence type="ECO:0000259" key="10">
    <source>
        <dbReference type="Pfam" id="PF02875"/>
    </source>
</evidence>
<evidence type="ECO:0000256" key="3">
    <source>
        <dbReference type="ARBA" id="ARBA00022490"/>
    </source>
</evidence>
<dbReference type="SUPFAM" id="SSF51984">
    <property type="entry name" value="MurCD N-terminal domain"/>
    <property type="match status" value="1"/>
</dbReference>
<comment type="pathway">
    <text evidence="2 7 8">Cell wall biogenesis; peptidoglycan biosynthesis.</text>
</comment>
<comment type="function">
    <text evidence="7 8">Cell wall formation. Catalyzes the addition of glutamate to the nucleotide precursor UDP-N-acetylmuramoyl-L-alanine (UMA).</text>
</comment>
<feature type="compositionally biased region" description="Low complexity" evidence="9">
    <location>
        <begin position="44"/>
        <end position="61"/>
    </location>
</feature>
<dbReference type="InterPro" id="IPR005762">
    <property type="entry name" value="MurD"/>
</dbReference>
<sequence length="516" mass="52956">MTADHTSPSDPADARAPSASAAAVSPPTSASGLDPTASTPAIRSAAGSPGDPDPSASSAPPELDFARTTALVIGAGASGRAAAELLVFLGARVRLYDQNPDATVPAGVEPVLGAAELPAEAFAGLGLMILSPGVPPARFRDAQRRWAPQARVHGEMSLSLAIAAARFGRLPTVLITGTNGKSTVTALTGALLEAGGLKPFVGGNLGVPLAAALLGLLRARAPAPDALVLECSSFQLETLEHAATDVAMVLNITPDHLDRYPGLDDYAATKARVFTGLGPDGLALLDAGDGFTSFLRARVGAGRLVLVDDPDGARLLGPGPGDSLVLPDGETFARRALPIPGRHNSKNALFALLAARRLGVDHDACVRGLEGFHGLPHRMTFVRERAGVRFYDDSKATNVASVLASLDGFDRPVVLIAGGRAKGDDLTPLRALLGRSGRALVAIGESADAFYPLADGLVPARRANSMAEAVELAAALAGPGDAVVLSPACASYDWFKNYGERGDTFARLVRALPAEK</sequence>
<dbReference type="Proteomes" id="UP001221686">
    <property type="component" value="Unassembled WGS sequence"/>
</dbReference>
<keyword evidence="7 8" id="KW-0573">Peptidoglycan synthesis</keyword>
<evidence type="ECO:0000313" key="12">
    <source>
        <dbReference type="EMBL" id="MDC0716972.1"/>
    </source>
</evidence>
<gene>
    <name evidence="7 12" type="primary">murD</name>
    <name evidence="12" type="ORF">POL25_08720</name>
</gene>
<evidence type="ECO:0000259" key="11">
    <source>
        <dbReference type="Pfam" id="PF08245"/>
    </source>
</evidence>
<protein>
    <recommendedName>
        <fullName evidence="7 8">UDP-N-acetylmuramoylalanine--D-glutamate ligase</fullName>
        <ecNumber evidence="7 8">6.3.2.9</ecNumber>
    </recommendedName>
    <alternativeName>
        <fullName evidence="7">D-glutamic acid-adding enzyme</fullName>
    </alternativeName>
    <alternativeName>
        <fullName evidence="7">UDP-N-acetylmuramoyl-L-alanyl-D-glutamate synthetase</fullName>
    </alternativeName>
</protein>
<evidence type="ECO:0000256" key="1">
    <source>
        <dbReference type="ARBA" id="ARBA00004496"/>
    </source>
</evidence>
<dbReference type="Pfam" id="PF02875">
    <property type="entry name" value="Mur_ligase_C"/>
    <property type="match status" value="1"/>
</dbReference>
<organism evidence="12 13">
    <name type="scientific">Nannocystis bainbridge</name>
    <dbReference type="NCBI Taxonomy" id="2995303"/>
    <lineage>
        <taxon>Bacteria</taxon>
        <taxon>Pseudomonadati</taxon>
        <taxon>Myxococcota</taxon>
        <taxon>Polyangia</taxon>
        <taxon>Nannocystales</taxon>
        <taxon>Nannocystaceae</taxon>
        <taxon>Nannocystis</taxon>
    </lineage>
</organism>
<feature type="domain" description="Mur ligase central" evidence="11">
    <location>
        <begin position="175"/>
        <end position="355"/>
    </location>
</feature>
<comment type="subcellular location">
    <subcellularLocation>
        <location evidence="1 7 8">Cytoplasm</location>
    </subcellularLocation>
</comment>
<comment type="similarity">
    <text evidence="7">Belongs to the MurCDEF family.</text>
</comment>
<feature type="compositionally biased region" description="Low complexity" evidence="9">
    <location>
        <begin position="1"/>
        <end position="31"/>
    </location>
</feature>
<dbReference type="EMBL" id="JAQNDL010000001">
    <property type="protein sequence ID" value="MDC0716972.1"/>
    <property type="molecule type" value="Genomic_DNA"/>
</dbReference>
<evidence type="ECO:0000313" key="13">
    <source>
        <dbReference type="Proteomes" id="UP001221686"/>
    </source>
</evidence>
<accession>A0ABT5DX08</accession>
<comment type="catalytic activity">
    <reaction evidence="7 8">
        <text>UDP-N-acetyl-alpha-D-muramoyl-L-alanine + D-glutamate + ATP = UDP-N-acetyl-alpha-D-muramoyl-L-alanyl-D-glutamate + ADP + phosphate + H(+)</text>
        <dbReference type="Rhea" id="RHEA:16429"/>
        <dbReference type="ChEBI" id="CHEBI:15378"/>
        <dbReference type="ChEBI" id="CHEBI:29986"/>
        <dbReference type="ChEBI" id="CHEBI:30616"/>
        <dbReference type="ChEBI" id="CHEBI:43474"/>
        <dbReference type="ChEBI" id="CHEBI:83898"/>
        <dbReference type="ChEBI" id="CHEBI:83900"/>
        <dbReference type="ChEBI" id="CHEBI:456216"/>
        <dbReference type="EC" id="6.3.2.9"/>
    </reaction>
</comment>
<reference evidence="12 13" key="1">
    <citation type="submission" date="2022-11" db="EMBL/GenBank/DDBJ databases">
        <title>Minimal conservation of predation-associated metabolite biosynthetic gene clusters underscores biosynthetic potential of Myxococcota including descriptions for ten novel species: Archangium lansinium sp. nov., Myxococcus landrumus sp. nov., Nannocystis bai.</title>
        <authorList>
            <person name="Ahearne A."/>
            <person name="Stevens C."/>
            <person name="Dowd S."/>
        </authorList>
    </citation>
    <scope>NUCLEOTIDE SEQUENCE [LARGE SCALE GENOMIC DNA]</scope>
    <source>
        <strain evidence="12 13">BB15-2</strain>
    </source>
</reference>
<evidence type="ECO:0000256" key="7">
    <source>
        <dbReference type="HAMAP-Rule" id="MF_00639"/>
    </source>
</evidence>
<keyword evidence="6 7" id="KW-0067">ATP-binding</keyword>
<dbReference type="InterPro" id="IPR013221">
    <property type="entry name" value="Mur_ligase_cen"/>
</dbReference>
<keyword evidence="7 8" id="KW-0133">Cell shape</keyword>
<dbReference type="Gene3D" id="3.90.190.20">
    <property type="entry name" value="Mur ligase, C-terminal domain"/>
    <property type="match status" value="1"/>
</dbReference>
<feature type="binding site" evidence="7">
    <location>
        <begin position="177"/>
        <end position="183"/>
    </location>
    <ligand>
        <name>ATP</name>
        <dbReference type="ChEBI" id="CHEBI:30616"/>
    </ligand>
</feature>
<keyword evidence="13" id="KW-1185">Reference proteome</keyword>
<dbReference type="NCBIfam" id="TIGR01087">
    <property type="entry name" value="murD"/>
    <property type="match status" value="1"/>
</dbReference>
<dbReference type="InterPro" id="IPR004101">
    <property type="entry name" value="Mur_ligase_C"/>
</dbReference>
<dbReference type="GO" id="GO:0008764">
    <property type="term" value="F:UDP-N-acetylmuramoylalanine-D-glutamate ligase activity"/>
    <property type="evidence" value="ECO:0007669"/>
    <property type="project" value="UniProtKB-EC"/>
</dbReference>
<keyword evidence="4 7" id="KW-0436">Ligase</keyword>
<dbReference type="EC" id="6.3.2.9" evidence="7 8"/>
<evidence type="ECO:0000256" key="8">
    <source>
        <dbReference type="RuleBase" id="RU003664"/>
    </source>
</evidence>
<keyword evidence="3 7" id="KW-0963">Cytoplasm</keyword>
<feature type="region of interest" description="Disordered" evidence="9">
    <location>
        <begin position="1"/>
        <end position="61"/>
    </location>
</feature>
<dbReference type="RefSeq" id="WP_272085460.1">
    <property type="nucleotide sequence ID" value="NZ_JAQNDL010000001.1"/>
</dbReference>
<keyword evidence="7 8" id="KW-0961">Cell wall biogenesis/degradation</keyword>
<dbReference type="SUPFAM" id="SSF53623">
    <property type="entry name" value="MurD-like peptide ligases, catalytic domain"/>
    <property type="match status" value="1"/>
</dbReference>
<evidence type="ECO:0000256" key="2">
    <source>
        <dbReference type="ARBA" id="ARBA00004752"/>
    </source>
</evidence>
<dbReference type="InterPro" id="IPR036565">
    <property type="entry name" value="Mur-like_cat_sf"/>
</dbReference>
<dbReference type="Gene3D" id="3.40.1190.10">
    <property type="entry name" value="Mur-like, catalytic domain"/>
    <property type="match status" value="1"/>
</dbReference>
<keyword evidence="7 8" id="KW-0131">Cell cycle</keyword>
<dbReference type="InterPro" id="IPR036615">
    <property type="entry name" value="Mur_ligase_C_dom_sf"/>
</dbReference>
<comment type="caution">
    <text evidence="12">The sequence shown here is derived from an EMBL/GenBank/DDBJ whole genome shotgun (WGS) entry which is preliminary data.</text>
</comment>